<dbReference type="InterPro" id="IPR036322">
    <property type="entry name" value="WD40_repeat_dom_sf"/>
</dbReference>
<dbReference type="EMBL" id="ML220180">
    <property type="protein sequence ID" value="TGZ76394.1"/>
    <property type="molecule type" value="Genomic_DNA"/>
</dbReference>
<feature type="domain" description="Nephrocystin 3-like N-terminal" evidence="3">
    <location>
        <begin position="33"/>
        <end position="193"/>
    </location>
</feature>
<dbReference type="Proteomes" id="UP000298138">
    <property type="component" value="Unassembled WGS sequence"/>
</dbReference>
<dbReference type="Gene3D" id="2.130.10.10">
    <property type="entry name" value="YVTN repeat-like/Quinoprotein amine dehydrogenase"/>
    <property type="match status" value="1"/>
</dbReference>
<reference evidence="4 5" key="1">
    <citation type="submission" date="2019-04" db="EMBL/GenBank/DDBJ databases">
        <title>Comparative genomics and transcriptomics to analyze fruiting body development in filamentous ascomycetes.</title>
        <authorList>
            <consortium name="DOE Joint Genome Institute"/>
            <person name="Lutkenhaus R."/>
            <person name="Traeger S."/>
            <person name="Breuer J."/>
            <person name="Kuo A."/>
            <person name="Lipzen A."/>
            <person name="Pangilinan J."/>
            <person name="Dilworth D."/>
            <person name="Sandor L."/>
            <person name="Poggeler S."/>
            <person name="Barry K."/>
            <person name="Grigoriev I.V."/>
            <person name="Nowrousian M."/>
        </authorList>
    </citation>
    <scope>NUCLEOTIDE SEQUENCE [LARGE SCALE GENOMIC DNA]</scope>
    <source>
        <strain evidence="4 5">CBS 389.68</strain>
    </source>
</reference>
<dbReference type="PROSITE" id="PS50082">
    <property type="entry name" value="WD_REPEATS_2"/>
    <property type="match status" value="1"/>
</dbReference>
<keyword evidence="2" id="KW-0853">WD repeat</keyword>
<dbReference type="SUPFAM" id="SSF52540">
    <property type="entry name" value="P-loop containing nucleoside triphosphate hydrolases"/>
    <property type="match status" value="1"/>
</dbReference>
<feature type="repeat" description="WD" evidence="2">
    <location>
        <begin position="586"/>
        <end position="627"/>
    </location>
</feature>
<feature type="non-terminal residue" evidence="4">
    <location>
        <position position="633"/>
    </location>
</feature>
<evidence type="ECO:0000256" key="2">
    <source>
        <dbReference type="PROSITE-ProRule" id="PRU00221"/>
    </source>
</evidence>
<evidence type="ECO:0000256" key="1">
    <source>
        <dbReference type="ARBA" id="ARBA00022737"/>
    </source>
</evidence>
<feature type="non-terminal residue" evidence="4">
    <location>
        <position position="1"/>
    </location>
</feature>
<dbReference type="PANTHER" id="PTHR10039">
    <property type="entry name" value="AMELOGENIN"/>
    <property type="match status" value="1"/>
</dbReference>
<dbReference type="InterPro" id="IPR056884">
    <property type="entry name" value="NPHP3-like_N"/>
</dbReference>
<dbReference type="OrthoDB" id="674604at2759"/>
<dbReference type="SUPFAM" id="SSF50978">
    <property type="entry name" value="WD40 repeat-like"/>
    <property type="match status" value="1"/>
</dbReference>
<dbReference type="AlphaFoldDB" id="A0A4V3SHJ1"/>
<dbReference type="PANTHER" id="PTHR10039:SF14">
    <property type="entry name" value="NACHT DOMAIN-CONTAINING PROTEIN"/>
    <property type="match status" value="1"/>
</dbReference>
<gene>
    <name evidence="4" type="ORF">EX30DRAFT_289413</name>
</gene>
<dbReference type="InterPro" id="IPR001680">
    <property type="entry name" value="WD40_rpt"/>
</dbReference>
<organism evidence="4 5">
    <name type="scientific">Ascodesmis nigricans</name>
    <dbReference type="NCBI Taxonomy" id="341454"/>
    <lineage>
        <taxon>Eukaryota</taxon>
        <taxon>Fungi</taxon>
        <taxon>Dikarya</taxon>
        <taxon>Ascomycota</taxon>
        <taxon>Pezizomycotina</taxon>
        <taxon>Pezizomycetes</taxon>
        <taxon>Pezizales</taxon>
        <taxon>Ascodesmidaceae</taxon>
        <taxon>Ascodesmis</taxon>
    </lineage>
</organism>
<dbReference type="InterPro" id="IPR027417">
    <property type="entry name" value="P-loop_NTPase"/>
</dbReference>
<dbReference type="InParanoid" id="A0A4V3SHJ1"/>
<keyword evidence="1" id="KW-0677">Repeat</keyword>
<evidence type="ECO:0000313" key="5">
    <source>
        <dbReference type="Proteomes" id="UP000298138"/>
    </source>
</evidence>
<accession>A0A4V3SHJ1</accession>
<evidence type="ECO:0000259" key="3">
    <source>
        <dbReference type="Pfam" id="PF24883"/>
    </source>
</evidence>
<dbReference type="InterPro" id="IPR015943">
    <property type="entry name" value="WD40/YVTN_repeat-like_dom_sf"/>
</dbReference>
<dbReference type="SMART" id="SM00320">
    <property type="entry name" value="WD40"/>
    <property type="match status" value="1"/>
</dbReference>
<proteinExistence type="predicted"/>
<dbReference type="STRING" id="341454.A0A4V3SHJ1"/>
<name>A0A4V3SHJ1_9PEZI</name>
<dbReference type="Gene3D" id="3.40.50.300">
    <property type="entry name" value="P-loop containing nucleotide triphosphate hydrolases"/>
    <property type="match status" value="1"/>
</dbReference>
<dbReference type="PROSITE" id="PS50294">
    <property type="entry name" value="WD_REPEATS_REGION"/>
    <property type="match status" value="1"/>
</dbReference>
<keyword evidence="5" id="KW-1185">Reference proteome</keyword>
<dbReference type="Pfam" id="PF24883">
    <property type="entry name" value="NPHP3_N"/>
    <property type="match status" value="1"/>
</dbReference>
<sequence length="633" mass="72153">LAKLSRAKGAAFNSQHWEHMSLCLPDTRVALLEEILEWCRNSAGGPCIYWLNGMAGTGKSTIARTIARSCYGEKRLGASFFFSTGHADLKNARKFLTTIALQLGDSIPNLQPLLCEAIIKNPDISNQSKREQWNHLIFNPLFNLRETTPQAFVVVIDALDECDGEDDIQLILQLLSQANALPITHLKVFVTSRPEIPIRKGFRDMAAVFHRDLVLQDVPREIIDHDIAVYFREELKDLELDSQDLIHLVEKAGGLFIWAATACRFIKGAPLLMRKRLSLLLRDRNVQQNPEEELDKIYTRILSDSIKGTYEQDEYEYVFTLFRRIVGTIILLFNPLAMNDLSRLLGISAKEISLIIGDLHSVLDIGEDVTRPIRQLHLSFRNFLLNEERCRDFQLRVDESKAHHGLLLDCLNQMSEILRTDIGNFRRPGISSSEVEKLDVVKEVLPQHIQYACRYWVYHLERSDIVLRDDDHVHTFLRNHFLHWLEALSLMGMMSESILAIQTLESILLGNSGNCDQLKELVNDAKRFTLSNRWTIERFPLQAYCSALIFTPTQSIVRKHFSSSIPKFIETYPLVHDFWDPLLQSLEGHSDSVLTLAFSPDGKILASGSRDKTVRLWDPATGDSLGTLEGHSD</sequence>
<dbReference type="Pfam" id="PF00400">
    <property type="entry name" value="WD40"/>
    <property type="match status" value="1"/>
</dbReference>
<evidence type="ECO:0000313" key="4">
    <source>
        <dbReference type="EMBL" id="TGZ76394.1"/>
    </source>
</evidence>
<protein>
    <recommendedName>
        <fullName evidence="3">Nephrocystin 3-like N-terminal domain-containing protein</fullName>
    </recommendedName>
</protein>